<proteinExistence type="predicted"/>
<name>A0A5C1Q128_9BURK</name>
<evidence type="ECO:0000313" key="3">
    <source>
        <dbReference type="Proteomes" id="UP000323522"/>
    </source>
</evidence>
<accession>A0A5C1Q128</accession>
<dbReference type="Proteomes" id="UP000323522">
    <property type="component" value="Chromosome"/>
</dbReference>
<reference evidence="2 3" key="1">
    <citation type="submission" date="2019-02" db="EMBL/GenBank/DDBJ databases">
        <title>Complete Genome Sequence and Methylome Analysis of Sphaerotilus natans subsp. sulfidivorans D-507.</title>
        <authorList>
            <person name="Fomenkov A."/>
            <person name="Gridneva E."/>
            <person name="Smolyakov D."/>
            <person name="Dubinina G."/>
            <person name="Vincze T."/>
            <person name="Grabovich M."/>
            <person name="Roberts R.J."/>
        </authorList>
    </citation>
    <scope>NUCLEOTIDE SEQUENCE [LARGE SCALE GENOMIC DNA]</scope>
    <source>
        <strain evidence="2 3">D-507</strain>
    </source>
</reference>
<dbReference type="InterPro" id="IPR014917">
    <property type="entry name" value="DUF1800"/>
</dbReference>
<dbReference type="OrthoDB" id="9772295at2"/>
<feature type="region of interest" description="Disordered" evidence="1">
    <location>
        <begin position="1"/>
        <end position="23"/>
    </location>
</feature>
<dbReference type="KEGG" id="snn:EWH46_02655"/>
<organism evidence="2 3">
    <name type="scientific">Sphaerotilus sulfidivorans</name>
    <dbReference type="NCBI Taxonomy" id="639200"/>
    <lineage>
        <taxon>Bacteria</taxon>
        <taxon>Pseudomonadati</taxon>
        <taxon>Pseudomonadota</taxon>
        <taxon>Betaproteobacteria</taxon>
        <taxon>Burkholderiales</taxon>
        <taxon>Sphaerotilaceae</taxon>
        <taxon>Sphaerotilus</taxon>
    </lineage>
</organism>
<protein>
    <submittedName>
        <fullName evidence="2">DUF1800 domain-containing protein</fullName>
    </submittedName>
</protein>
<dbReference type="EMBL" id="CP035708">
    <property type="protein sequence ID" value="QEM99781.1"/>
    <property type="molecule type" value="Genomic_DNA"/>
</dbReference>
<dbReference type="Pfam" id="PF08811">
    <property type="entry name" value="DUF1800"/>
    <property type="match status" value="1"/>
</dbReference>
<gene>
    <name evidence="2" type="ORF">EWH46_02655</name>
</gene>
<evidence type="ECO:0000313" key="2">
    <source>
        <dbReference type="EMBL" id="QEM99781.1"/>
    </source>
</evidence>
<evidence type="ECO:0000256" key="1">
    <source>
        <dbReference type="SAM" id="MobiDB-lite"/>
    </source>
</evidence>
<dbReference type="AlphaFoldDB" id="A0A5C1Q128"/>
<sequence length="514" mass="56434">MCRTPDADAAMQQKLPASSEAQDPVRRLLLRQGLGAGALMLAGCVSAPSGRPRTPPRLPPSERACAERLGWGIDAATALRWHERGRRRMIASLLRPASGEGLPAPVQARLEAMSIVTMGPLARLQQIEQLRRSEDRQAANRRLDELHREAVDRTLLLALHSPHGVRERMTWFWSNHFSVAAAKSNLRALVGDHEQALRERALGRFEDLLQAATFQPAMLRYLDNESSAAGRLNENHARELLELHTLGVDGGYTQRDVQELARVLSGLGLSLAEPGQLPKMKPAQQPQHWRDGLAEFNPARHDDGDKTLLGRRLAGGRGREEIVEALRLLARHPATARHLCTKLALFWLGVPGSAGLIERLGRRFLDEDGAIAPVLALLFADPEFEASLGRRFKEPLLYVVSAARLAGESVPVLDTAPLWSALGRLGQRPFGRQTPDGYPLDEASWAGAGQMVARFDVARALARAFAAPPRPVALLDETGQLLPLGERSRGVLDQVRTPQERNALLLSAPEFMRG</sequence>